<organism evidence="2 3">
    <name type="scientific">Brumicola pallidula DSM 14239 = ACAM 615</name>
    <dbReference type="NCBI Taxonomy" id="1121922"/>
    <lineage>
        <taxon>Bacteria</taxon>
        <taxon>Pseudomonadati</taxon>
        <taxon>Pseudomonadota</taxon>
        <taxon>Gammaproteobacteria</taxon>
        <taxon>Alteromonadales</taxon>
        <taxon>Alteromonadaceae</taxon>
        <taxon>Brumicola</taxon>
    </lineage>
</organism>
<dbReference type="PANTHER" id="PTHR43685">
    <property type="entry name" value="GLYCOSYLTRANSFERASE"/>
    <property type="match status" value="1"/>
</dbReference>
<dbReference type="SUPFAM" id="SSF53448">
    <property type="entry name" value="Nucleotide-diphospho-sugar transferases"/>
    <property type="match status" value="1"/>
</dbReference>
<dbReference type="STRING" id="1121922.GCA_000428905_02504"/>
<name>K6ZDM5_9ALTE</name>
<dbReference type="GO" id="GO:0016740">
    <property type="term" value="F:transferase activity"/>
    <property type="evidence" value="ECO:0007669"/>
    <property type="project" value="UniProtKB-KW"/>
</dbReference>
<dbReference type="AlphaFoldDB" id="K6ZDM5"/>
<keyword evidence="2" id="KW-0808">Transferase</keyword>
<dbReference type="Pfam" id="PF00535">
    <property type="entry name" value="Glycos_transf_2"/>
    <property type="match status" value="1"/>
</dbReference>
<dbReference type="InterPro" id="IPR050834">
    <property type="entry name" value="Glycosyltransf_2"/>
</dbReference>
<comment type="caution">
    <text evidence="2">The sequence shown here is derived from an EMBL/GenBank/DDBJ whole genome shotgun (WGS) entry which is preliminary data.</text>
</comment>
<dbReference type="CDD" id="cd00761">
    <property type="entry name" value="Glyco_tranf_GTA_type"/>
    <property type="match status" value="1"/>
</dbReference>
<evidence type="ECO:0000259" key="1">
    <source>
        <dbReference type="Pfam" id="PF00535"/>
    </source>
</evidence>
<dbReference type="InterPro" id="IPR029044">
    <property type="entry name" value="Nucleotide-diphossugar_trans"/>
</dbReference>
<dbReference type="OrthoDB" id="9802649at2"/>
<dbReference type="Gene3D" id="3.90.550.10">
    <property type="entry name" value="Spore Coat Polysaccharide Biosynthesis Protein SpsA, Chain A"/>
    <property type="match status" value="1"/>
</dbReference>
<protein>
    <submittedName>
        <fullName evidence="2">Family 2 glycosyl transferase</fullName>
    </submittedName>
</protein>
<dbReference type="Proteomes" id="UP000006251">
    <property type="component" value="Unassembled WGS sequence"/>
</dbReference>
<reference evidence="3" key="1">
    <citation type="journal article" date="2014" name="Environ. Microbiol.">
        <title>Comparative genomics of the marine bacterial genus Glaciecola reveals the high degree of genomic diversity and genomic characteristic for cold adaptation.</title>
        <authorList>
            <person name="Qin Q.L."/>
            <person name="Xie B.B."/>
            <person name="Yu Y."/>
            <person name="Shu Y.L."/>
            <person name="Rong J.C."/>
            <person name="Zhang Y.J."/>
            <person name="Zhao D.L."/>
            <person name="Chen X.L."/>
            <person name="Zhang X.Y."/>
            <person name="Chen B."/>
            <person name="Zhou B.C."/>
            <person name="Zhang Y.Z."/>
        </authorList>
    </citation>
    <scope>NUCLEOTIDE SEQUENCE [LARGE SCALE GENOMIC DNA]</scope>
    <source>
        <strain evidence="3">ACAM 615</strain>
    </source>
</reference>
<dbReference type="PANTHER" id="PTHR43685:SF2">
    <property type="entry name" value="GLYCOSYLTRANSFERASE 2-LIKE DOMAIN-CONTAINING PROTEIN"/>
    <property type="match status" value="1"/>
</dbReference>
<accession>K6ZDM5</accession>
<gene>
    <name evidence="2" type="ORF">GPAL_0182</name>
</gene>
<dbReference type="InterPro" id="IPR001173">
    <property type="entry name" value="Glyco_trans_2-like"/>
</dbReference>
<keyword evidence="3" id="KW-1185">Reference proteome</keyword>
<evidence type="ECO:0000313" key="3">
    <source>
        <dbReference type="Proteomes" id="UP000006251"/>
    </source>
</evidence>
<sequence length="340" mass="39046">MNKLPLPIVTVVIPMFNVEKYIERCIISVLEQTFKNFEVICVDDGCSDNTLHILKQFTDPRIRLIKQQNRGLAGARNTGIQAAKGIYIALLDSDDCWASQKLTEHVAHLNSNPQVGVSYCPSLFIDEKGNMTGMGQFPKLTEIEFRDILCRNPIGNGSAPVIRRRLLTDISTINQEQGRRYYFDETLRQSEDIELWVRIALSNKWKFEGISTPLTYYRINGGGLSANLQKQFASWTLAMSKNEQTNIQLFNQLLPLARAYQLRYLARRAIHSRDSYQAIKLIHRALFEQPRILFEEPKRTIATYACALLSLLPRSFYSRLELLAMKWIGQRQSAVDIKEI</sequence>
<proteinExistence type="predicted"/>
<dbReference type="RefSeq" id="WP_006008255.1">
    <property type="nucleotide sequence ID" value="NZ_AUAV01000013.1"/>
</dbReference>
<feature type="domain" description="Glycosyltransferase 2-like" evidence="1">
    <location>
        <begin position="10"/>
        <end position="167"/>
    </location>
</feature>
<evidence type="ECO:0000313" key="2">
    <source>
        <dbReference type="EMBL" id="GAC27063.1"/>
    </source>
</evidence>
<dbReference type="EMBL" id="BAEQ01000004">
    <property type="protein sequence ID" value="GAC27063.1"/>
    <property type="molecule type" value="Genomic_DNA"/>
</dbReference>